<name>A0A7J7VM96_PIPKU</name>
<evidence type="ECO:0000313" key="3">
    <source>
        <dbReference type="EMBL" id="KAF6326357.1"/>
    </source>
</evidence>
<dbReference type="SUPFAM" id="SSF57302">
    <property type="entry name" value="Snake toxin-like"/>
    <property type="match status" value="1"/>
</dbReference>
<accession>A0A7J7VM96</accession>
<dbReference type="InterPro" id="IPR045860">
    <property type="entry name" value="Snake_toxin-like_sf"/>
</dbReference>
<keyword evidence="1" id="KW-0732">Signal</keyword>
<protein>
    <recommendedName>
        <fullName evidence="2">UPAR/Ly6 domain-containing protein</fullName>
    </recommendedName>
</protein>
<sequence>MTVLLAFLLAVGLPWVETNVTEIGRQGGLMCHVCEEFYSLSCTKPTSCETDDTFCVTVIVRMLVRFFYVSRQCTRSCPTIRSIDKQVEPYKSYVLLQPTPFLYASCCNTPLCNTDSPFINDTEWKYYRKAGGARALRCGCAGPVLLLALAAMSLGLRGPCVQGQPGGPSMGELWH</sequence>
<reference evidence="3 4" key="1">
    <citation type="journal article" date="2020" name="Nature">
        <title>Six reference-quality genomes reveal evolution of bat adaptations.</title>
        <authorList>
            <person name="Jebb D."/>
            <person name="Huang Z."/>
            <person name="Pippel M."/>
            <person name="Hughes G.M."/>
            <person name="Lavrichenko K."/>
            <person name="Devanna P."/>
            <person name="Winkler S."/>
            <person name="Jermiin L.S."/>
            <person name="Skirmuntt E.C."/>
            <person name="Katzourakis A."/>
            <person name="Burkitt-Gray L."/>
            <person name="Ray D.A."/>
            <person name="Sullivan K.A.M."/>
            <person name="Roscito J.G."/>
            <person name="Kirilenko B.M."/>
            <person name="Davalos L.M."/>
            <person name="Corthals A.P."/>
            <person name="Power M.L."/>
            <person name="Jones G."/>
            <person name="Ransome R.D."/>
            <person name="Dechmann D.K.N."/>
            <person name="Locatelli A.G."/>
            <person name="Puechmaille S.J."/>
            <person name="Fedrigo O."/>
            <person name="Jarvis E.D."/>
            <person name="Hiller M."/>
            <person name="Vernes S.C."/>
            <person name="Myers E.W."/>
            <person name="Teeling E.C."/>
        </authorList>
    </citation>
    <scope>NUCLEOTIDE SEQUENCE [LARGE SCALE GENOMIC DNA]</scope>
    <source>
        <strain evidence="3">MPipKuh1</strain>
        <tissue evidence="3">Flight muscle</tissue>
    </source>
</reference>
<comment type="caution">
    <text evidence="3">The sequence shown here is derived from an EMBL/GenBank/DDBJ whole genome shotgun (WGS) entry which is preliminary data.</text>
</comment>
<dbReference type="AlphaFoldDB" id="A0A7J7VM96"/>
<dbReference type="InterPro" id="IPR016054">
    <property type="entry name" value="LY6_UPA_recep-like"/>
</dbReference>
<evidence type="ECO:0000259" key="2">
    <source>
        <dbReference type="Pfam" id="PF00021"/>
    </source>
</evidence>
<dbReference type="PANTHER" id="PTHR15049">
    <property type="entry name" value="GLYCOSYL-PHOSPHATIDYLINOSITOL-ANCHORED MOLECULE-LIKE PROTEIN-RELATED"/>
    <property type="match status" value="1"/>
</dbReference>
<dbReference type="GO" id="GO:0001669">
    <property type="term" value="C:acrosomal vesicle"/>
    <property type="evidence" value="ECO:0007669"/>
    <property type="project" value="TreeGrafter"/>
</dbReference>
<dbReference type="PANTHER" id="PTHR15049:SF1">
    <property type="entry name" value="LYMPHOCYTE ANTIGEN 6K"/>
    <property type="match status" value="1"/>
</dbReference>
<feature type="chain" id="PRO_5029815996" description="UPAR/Ly6 domain-containing protein" evidence="1">
    <location>
        <begin position="19"/>
        <end position="175"/>
    </location>
</feature>
<dbReference type="Proteomes" id="UP000558488">
    <property type="component" value="Unassembled WGS sequence"/>
</dbReference>
<feature type="domain" description="UPAR/Ly6" evidence="2">
    <location>
        <begin position="28"/>
        <end position="114"/>
    </location>
</feature>
<evidence type="ECO:0000256" key="1">
    <source>
        <dbReference type="SAM" id="SignalP"/>
    </source>
</evidence>
<dbReference type="EMBL" id="JACAGB010000014">
    <property type="protein sequence ID" value="KAF6326357.1"/>
    <property type="molecule type" value="Genomic_DNA"/>
</dbReference>
<dbReference type="Gene3D" id="2.10.60.10">
    <property type="entry name" value="CD59"/>
    <property type="match status" value="1"/>
</dbReference>
<feature type="signal peptide" evidence="1">
    <location>
        <begin position="1"/>
        <end position="18"/>
    </location>
</feature>
<proteinExistence type="predicted"/>
<dbReference type="InterPro" id="IPR052874">
    <property type="entry name" value="Sperm-ZP_regulatory"/>
</dbReference>
<keyword evidence="4" id="KW-1185">Reference proteome</keyword>
<dbReference type="Pfam" id="PF00021">
    <property type="entry name" value="UPAR_LY6"/>
    <property type="match status" value="1"/>
</dbReference>
<gene>
    <name evidence="3" type="ORF">mPipKuh1_008360</name>
</gene>
<organism evidence="3 4">
    <name type="scientific">Pipistrellus kuhlii</name>
    <name type="common">Kuhl's pipistrelle</name>
    <dbReference type="NCBI Taxonomy" id="59472"/>
    <lineage>
        <taxon>Eukaryota</taxon>
        <taxon>Metazoa</taxon>
        <taxon>Chordata</taxon>
        <taxon>Craniata</taxon>
        <taxon>Vertebrata</taxon>
        <taxon>Euteleostomi</taxon>
        <taxon>Mammalia</taxon>
        <taxon>Eutheria</taxon>
        <taxon>Laurasiatheria</taxon>
        <taxon>Chiroptera</taxon>
        <taxon>Yangochiroptera</taxon>
        <taxon>Vespertilionidae</taxon>
        <taxon>Pipistrellus</taxon>
    </lineage>
</organism>
<evidence type="ECO:0000313" key="4">
    <source>
        <dbReference type="Proteomes" id="UP000558488"/>
    </source>
</evidence>
<dbReference type="GO" id="GO:0007339">
    <property type="term" value="P:binding of sperm to zona pellucida"/>
    <property type="evidence" value="ECO:0007669"/>
    <property type="project" value="TreeGrafter"/>
</dbReference>